<feature type="domain" description="PDZ" evidence="13">
    <location>
        <begin position="278"/>
        <end position="370"/>
    </location>
</feature>
<evidence type="ECO:0000313" key="14">
    <source>
        <dbReference type="EMBL" id="RKF35659.1"/>
    </source>
</evidence>
<comment type="subcellular location">
    <subcellularLocation>
        <location evidence="2">Periplasm</location>
    </subcellularLocation>
</comment>
<dbReference type="Pfam" id="PF17820">
    <property type="entry name" value="PDZ_6"/>
    <property type="match status" value="1"/>
</dbReference>
<reference evidence="14 15" key="1">
    <citation type="submission" date="2016-07" db="EMBL/GenBank/DDBJ databases">
        <title>Genome analysis of Burkholderia fungorum ES3-20.</title>
        <authorList>
            <person name="Xu D."/>
            <person name="Yao R."/>
            <person name="Zheng S."/>
        </authorList>
    </citation>
    <scope>NUCLEOTIDE SEQUENCE [LARGE SCALE GENOMIC DNA]</scope>
    <source>
        <strain evidence="14 15">ES3-20</strain>
    </source>
</reference>
<evidence type="ECO:0000259" key="13">
    <source>
        <dbReference type="PROSITE" id="PS50106"/>
    </source>
</evidence>
<dbReference type="GO" id="GO:0004252">
    <property type="term" value="F:serine-type endopeptidase activity"/>
    <property type="evidence" value="ECO:0007669"/>
    <property type="project" value="InterPro"/>
</dbReference>
<dbReference type="InterPro" id="IPR001940">
    <property type="entry name" value="Peptidase_S1C"/>
</dbReference>
<evidence type="ECO:0000256" key="7">
    <source>
        <dbReference type="ARBA" id="ARBA00022764"/>
    </source>
</evidence>
<evidence type="ECO:0000256" key="9">
    <source>
        <dbReference type="ARBA" id="ARBA00022825"/>
    </source>
</evidence>
<comment type="similarity">
    <text evidence="3">Belongs to the peptidase S1C family.</text>
</comment>
<keyword evidence="12" id="KW-0732">Signal</keyword>
<dbReference type="InterPro" id="IPR001478">
    <property type="entry name" value="PDZ"/>
</dbReference>
<keyword evidence="9" id="KW-0720">Serine protease</keyword>
<comment type="catalytic activity">
    <reaction evidence="1">
        <text>Acts on substrates that are at least partially unfolded. The cleavage site P1 residue is normally between a pair of hydrophobic residues, such as Val-|-Val.</text>
        <dbReference type="EC" id="3.4.21.107"/>
    </reaction>
</comment>
<name>A0A3R7L7F2_9BURK</name>
<dbReference type="PRINTS" id="PR00834">
    <property type="entry name" value="PROTEASES2C"/>
</dbReference>
<evidence type="ECO:0000256" key="10">
    <source>
        <dbReference type="ARBA" id="ARBA00023016"/>
    </source>
</evidence>
<dbReference type="Gene3D" id="2.40.10.120">
    <property type="match status" value="1"/>
</dbReference>
<keyword evidence="8" id="KW-0378">Hydrolase</keyword>
<evidence type="ECO:0000256" key="6">
    <source>
        <dbReference type="ARBA" id="ARBA00022670"/>
    </source>
</evidence>
<dbReference type="PANTHER" id="PTHR22939">
    <property type="entry name" value="SERINE PROTEASE FAMILY S1C HTRA-RELATED"/>
    <property type="match status" value="1"/>
</dbReference>
<dbReference type="OrthoDB" id="9056940at2"/>
<evidence type="ECO:0000256" key="5">
    <source>
        <dbReference type="ARBA" id="ARBA00013958"/>
    </source>
</evidence>
<dbReference type="SUPFAM" id="SSF50494">
    <property type="entry name" value="Trypsin-like serine proteases"/>
    <property type="match status" value="1"/>
</dbReference>
<dbReference type="InterPro" id="IPR036034">
    <property type="entry name" value="PDZ_sf"/>
</dbReference>
<feature type="signal peptide" evidence="12">
    <location>
        <begin position="1"/>
        <end position="30"/>
    </location>
</feature>
<feature type="domain" description="PDZ" evidence="13">
    <location>
        <begin position="394"/>
        <end position="474"/>
    </location>
</feature>
<evidence type="ECO:0000256" key="8">
    <source>
        <dbReference type="ARBA" id="ARBA00022801"/>
    </source>
</evidence>
<evidence type="ECO:0000256" key="2">
    <source>
        <dbReference type="ARBA" id="ARBA00004418"/>
    </source>
</evidence>
<dbReference type="Pfam" id="PF13365">
    <property type="entry name" value="Trypsin_2"/>
    <property type="match status" value="1"/>
</dbReference>
<dbReference type="PROSITE" id="PS50106">
    <property type="entry name" value="PDZ"/>
    <property type="match status" value="2"/>
</dbReference>
<dbReference type="GO" id="GO:0006508">
    <property type="term" value="P:proteolysis"/>
    <property type="evidence" value="ECO:0007669"/>
    <property type="project" value="UniProtKB-KW"/>
</dbReference>
<dbReference type="SUPFAM" id="SSF50156">
    <property type="entry name" value="PDZ domain-like"/>
    <property type="match status" value="2"/>
</dbReference>
<dbReference type="PROSITE" id="PS51257">
    <property type="entry name" value="PROKAR_LIPOPROTEIN"/>
    <property type="match status" value="1"/>
</dbReference>
<evidence type="ECO:0000256" key="11">
    <source>
        <dbReference type="ARBA" id="ARBA00032850"/>
    </source>
</evidence>
<organism evidence="14 15">
    <name type="scientific">Paraburkholderia fungorum</name>
    <dbReference type="NCBI Taxonomy" id="134537"/>
    <lineage>
        <taxon>Bacteria</taxon>
        <taxon>Pseudomonadati</taxon>
        <taxon>Pseudomonadota</taxon>
        <taxon>Betaproteobacteria</taxon>
        <taxon>Burkholderiales</taxon>
        <taxon>Burkholderiaceae</taxon>
        <taxon>Paraburkholderia</taxon>
    </lineage>
</organism>
<dbReference type="Gene3D" id="2.30.42.10">
    <property type="match status" value="2"/>
</dbReference>
<evidence type="ECO:0000313" key="15">
    <source>
        <dbReference type="Proteomes" id="UP000283709"/>
    </source>
</evidence>
<dbReference type="AlphaFoldDB" id="A0A3R7L7F2"/>
<protein>
    <recommendedName>
        <fullName evidence="5">Probable periplasmic serine endoprotease DegP-like</fullName>
        <ecNumber evidence="4">3.4.21.107</ecNumber>
    </recommendedName>
    <alternativeName>
        <fullName evidence="11">Protease Do</fullName>
    </alternativeName>
</protein>
<evidence type="ECO:0000256" key="4">
    <source>
        <dbReference type="ARBA" id="ARBA00013035"/>
    </source>
</evidence>
<evidence type="ECO:0000256" key="12">
    <source>
        <dbReference type="SAM" id="SignalP"/>
    </source>
</evidence>
<sequence length="484" mass="50890">MRTGNLMRAQVAACLVAVLSVGCTSGPAYSSAVQGSTVPSALPTPPRVLSTGITTDFADIVRQNGPAVVNISAAHGSHVANLTQLWPPASNEHNPFVQFFRQFSSSRSSEGILPSGSLGSGFIISPYGYILTDAKVVAGATQIRVELTDRREFKASVVGIDAPSDVALLKIDARDLPTVKIGKPSEARVGQWVVSISSPYGFENTATAGIISSKGRLIPDETYVPLIQTDLTLNAGDSGGPLFDLNGDVIGIEAPVHPTFQGLSFAIPIDVAMRIERQLQLHGKVEHGRLGLSVQEVTAPLARSFGMPEPVGALISSVDRNGPSAKSGLRAGDIILKLNGVTIRDSTQLPMAVADLRPGSMVRVQFWRDHETLEALVVLAAVKGYLLASDTPARTAVGQIGLTVRSLTSEEKRKVGVTDGVRVEQSEGPAALAGIQPGDIVSRVNNTPVSNAAQLRDELKNAGNSVALLVQRDGRPIFVAIDLG</sequence>
<comment type="caution">
    <text evidence="14">The sequence shown here is derived from an EMBL/GenBank/DDBJ whole genome shotgun (WGS) entry which is preliminary data.</text>
</comment>
<feature type="chain" id="PRO_5018612805" description="Probable periplasmic serine endoprotease DegP-like" evidence="12">
    <location>
        <begin position="31"/>
        <end position="484"/>
    </location>
</feature>
<gene>
    <name evidence="14" type="ORF">BCY88_08385</name>
</gene>
<dbReference type="InterPro" id="IPR041489">
    <property type="entry name" value="PDZ_6"/>
</dbReference>
<dbReference type="SMART" id="SM00228">
    <property type="entry name" value="PDZ"/>
    <property type="match status" value="2"/>
</dbReference>
<proteinExistence type="inferred from homology"/>
<evidence type="ECO:0000256" key="1">
    <source>
        <dbReference type="ARBA" id="ARBA00001772"/>
    </source>
</evidence>
<keyword evidence="10" id="KW-0346">Stress response</keyword>
<keyword evidence="6 14" id="KW-0645">Protease</keyword>
<dbReference type="EMBL" id="MCAS01000045">
    <property type="protein sequence ID" value="RKF35659.1"/>
    <property type="molecule type" value="Genomic_DNA"/>
</dbReference>
<dbReference type="Pfam" id="PF13180">
    <property type="entry name" value="PDZ_2"/>
    <property type="match status" value="1"/>
</dbReference>
<accession>A0A3R7L7F2</accession>
<dbReference type="InterPro" id="IPR009003">
    <property type="entry name" value="Peptidase_S1_PA"/>
</dbReference>
<dbReference type="RefSeq" id="WP_120347996.1">
    <property type="nucleotide sequence ID" value="NZ_MCAS01000045.1"/>
</dbReference>
<dbReference type="PANTHER" id="PTHR22939:SF130">
    <property type="entry name" value="PERIPLASMIC SERINE ENDOPROTEASE DEGP-LIKE-RELATED"/>
    <property type="match status" value="1"/>
</dbReference>
<dbReference type="EC" id="3.4.21.107" evidence="4"/>
<dbReference type="Proteomes" id="UP000283709">
    <property type="component" value="Unassembled WGS sequence"/>
</dbReference>
<keyword evidence="7" id="KW-0574">Periplasm</keyword>
<evidence type="ECO:0000256" key="3">
    <source>
        <dbReference type="ARBA" id="ARBA00010541"/>
    </source>
</evidence>